<keyword evidence="3" id="KW-1185">Reference proteome</keyword>
<evidence type="ECO:0000313" key="3">
    <source>
        <dbReference type="Proteomes" id="UP000791080"/>
    </source>
</evidence>
<evidence type="ECO:0008006" key="4">
    <source>
        <dbReference type="Google" id="ProtNLM"/>
    </source>
</evidence>
<proteinExistence type="predicted"/>
<evidence type="ECO:0000256" key="1">
    <source>
        <dbReference type="SAM" id="MobiDB-lite"/>
    </source>
</evidence>
<organism evidence="2 3">
    <name type="scientific">Actinoalloteichus caeruleus DSM 43889</name>
    <dbReference type="NCBI Taxonomy" id="1120930"/>
    <lineage>
        <taxon>Bacteria</taxon>
        <taxon>Bacillati</taxon>
        <taxon>Actinomycetota</taxon>
        <taxon>Actinomycetes</taxon>
        <taxon>Pseudonocardiales</taxon>
        <taxon>Pseudonocardiaceae</taxon>
        <taxon>Actinoalloteichus</taxon>
        <taxon>Actinoalloteichus cyanogriseus</taxon>
    </lineage>
</organism>
<sequence length="630" mass="69955">MTSGGKLDAGPVVAPSQHGGEPAADQVAVRTVTTPVAEYEITLGGTLDGFNSAAYVTTNNEKTMMEAPRFQPDRFLRLENIGGTDVVNPRVVINGRRQWHTAEDLLDSILRPGMSDREKAFALFRFFSRIDVQAHNNDLRVDEVVPDPDAAPGSNTFRERADPIKAVNCYYPSGCILSAANLVIMARRAGLPARLLAAAPLEGPYDQHGGAEIEYDGSYHYFDPEARTFFLRRDNETVASYEDIHRDPALVLRTHAHGFAARDCKGAFILLYREHFPPYQVPVEQWTHRMDLRLRPGEELVYRWRHEGRYRYGRNPRRAPGVPYRLANGLLRYSPPLRDRVYRDGIVQEVNTAMSSPGARFQGLCAILAGQPASVTWKVESPYPIVGGRVLGRFVLGTEGYCEVDVCVGASWERVWVGEGRGVLDVAADVSPVLDPLTSPAIYSYYVRFTFGTLERPDAVGLQSVRLESDLQMSQTALPALSVGRNDVAVRTDGVGGQRGGMRLRVSHGWNESTESAPPAAPVEASWPPDGAVVALPELTELTWVNAVPDEVADHHVVVSTRPDFLLPVSPNFDRLVFAAESRWKVARSFLRRGVTYYWRVRSRNHWGCWSDWGPTWRFTVAASGRPGDG</sequence>
<protein>
    <recommendedName>
        <fullName evidence="4">Transglutaminase-like domain-containing protein</fullName>
    </recommendedName>
</protein>
<dbReference type="RefSeq" id="WP_026418133.1">
    <property type="nucleotide sequence ID" value="NZ_AUBJ02000001.1"/>
</dbReference>
<feature type="region of interest" description="Disordered" evidence="1">
    <location>
        <begin position="1"/>
        <end position="27"/>
    </location>
</feature>
<dbReference type="Gene3D" id="2.60.40.10">
    <property type="entry name" value="Immunoglobulins"/>
    <property type="match status" value="1"/>
</dbReference>
<accession>A0ABT1JCV5</accession>
<dbReference type="EMBL" id="AUBJ02000001">
    <property type="protein sequence ID" value="MCP2330321.1"/>
    <property type="molecule type" value="Genomic_DNA"/>
</dbReference>
<dbReference type="Proteomes" id="UP000791080">
    <property type="component" value="Unassembled WGS sequence"/>
</dbReference>
<evidence type="ECO:0000313" key="2">
    <source>
        <dbReference type="EMBL" id="MCP2330321.1"/>
    </source>
</evidence>
<gene>
    <name evidence="2" type="ORF">G443_000591</name>
</gene>
<comment type="caution">
    <text evidence="2">The sequence shown here is derived from an EMBL/GenBank/DDBJ whole genome shotgun (WGS) entry which is preliminary data.</text>
</comment>
<dbReference type="InterPro" id="IPR013783">
    <property type="entry name" value="Ig-like_fold"/>
</dbReference>
<reference evidence="2 3" key="1">
    <citation type="submission" date="2022-06" db="EMBL/GenBank/DDBJ databases">
        <title>Genomic Encyclopedia of Type Strains, Phase I: the one thousand microbial genomes (KMG-I) project.</title>
        <authorList>
            <person name="Kyrpides N."/>
        </authorList>
    </citation>
    <scope>NUCLEOTIDE SEQUENCE [LARGE SCALE GENOMIC DNA]</scope>
    <source>
        <strain evidence="2 3">DSM 43889</strain>
    </source>
</reference>
<name>A0ABT1JCV5_ACTCY</name>